<dbReference type="STRING" id="463025.BAU08_12935"/>
<proteinExistence type="predicted"/>
<evidence type="ECO:0000313" key="3">
    <source>
        <dbReference type="Proteomes" id="UP000092213"/>
    </source>
</evidence>
<dbReference type="InterPro" id="IPR021549">
    <property type="entry name" value="DUF2894"/>
</dbReference>
<sequence>MLDAWREQGADRISPVRFHFIEALARRASARTGPARRELDRKLARLVEAYQRDVGAAGSRAGPPTGETTGSEPGRQAGAAMAGPLARMLDDFQAGRAPAVDGTEAATRPSAPAYPDLALLDYFRDTWSRYSARRQLKQSRERVPENAGPLNSSLLVHRTLSLMGEVSPDYLQYFLSYLDALSWMEQASGADILSHKEGSRAAGARKSPRAGGSR</sequence>
<evidence type="ECO:0008006" key="4">
    <source>
        <dbReference type="Google" id="ProtNLM"/>
    </source>
</evidence>
<feature type="region of interest" description="Disordered" evidence="1">
    <location>
        <begin position="54"/>
        <end position="80"/>
    </location>
</feature>
<dbReference type="EMBL" id="CP016171">
    <property type="protein sequence ID" value="ANN74771.1"/>
    <property type="molecule type" value="Genomic_DNA"/>
</dbReference>
<feature type="region of interest" description="Disordered" evidence="1">
    <location>
        <begin position="195"/>
        <end position="214"/>
    </location>
</feature>
<gene>
    <name evidence="2" type="ORF">BAU08_12935</name>
</gene>
<dbReference type="Pfam" id="PF11445">
    <property type="entry name" value="DUF2894"/>
    <property type="match status" value="1"/>
</dbReference>
<organism evidence="2 3">
    <name type="scientific">Bordetella bronchialis</name>
    <dbReference type="NCBI Taxonomy" id="463025"/>
    <lineage>
        <taxon>Bacteria</taxon>
        <taxon>Pseudomonadati</taxon>
        <taxon>Pseudomonadota</taxon>
        <taxon>Betaproteobacteria</taxon>
        <taxon>Burkholderiales</taxon>
        <taxon>Alcaligenaceae</taxon>
        <taxon>Bordetella</taxon>
    </lineage>
</organism>
<evidence type="ECO:0000256" key="1">
    <source>
        <dbReference type="SAM" id="MobiDB-lite"/>
    </source>
</evidence>
<dbReference type="AlphaFoldDB" id="A0A193G5N7"/>
<protein>
    <recommendedName>
        <fullName evidence="4">DUF2894 domain-containing protein</fullName>
    </recommendedName>
</protein>
<reference evidence="2 3" key="1">
    <citation type="submission" date="2016-06" db="EMBL/GenBank/DDBJ databases">
        <title>Complete genome sequences of Bordetella bronchialis and Bordetella flabilis.</title>
        <authorList>
            <person name="LiPuma J.J."/>
            <person name="Spilker T."/>
        </authorList>
    </citation>
    <scope>NUCLEOTIDE SEQUENCE [LARGE SCALE GENOMIC DNA]</scope>
    <source>
        <strain evidence="2 3">AU17976</strain>
    </source>
</reference>
<name>A0A193G5N7_9BORD</name>
<evidence type="ECO:0000313" key="2">
    <source>
        <dbReference type="EMBL" id="ANN74771.1"/>
    </source>
</evidence>
<dbReference type="Proteomes" id="UP000092213">
    <property type="component" value="Chromosome"/>
</dbReference>
<accession>A0A193G5N7</accession>